<evidence type="ECO:0000256" key="7">
    <source>
        <dbReference type="SAM" id="SignalP"/>
    </source>
</evidence>
<dbReference type="InterPro" id="IPR029058">
    <property type="entry name" value="AB_hydrolase_fold"/>
</dbReference>
<evidence type="ECO:0000256" key="5">
    <source>
        <dbReference type="ARBA" id="ARBA00022801"/>
    </source>
</evidence>
<dbReference type="Pfam" id="PF00326">
    <property type="entry name" value="Peptidase_S9"/>
    <property type="match status" value="1"/>
</dbReference>
<dbReference type="Pfam" id="PF02897">
    <property type="entry name" value="Peptidase_S9_N"/>
    <property type="match status" value="1"/>
</dbReference>
<proteinExistence type="inferred from homology"/>
<dbReference type="SUPFAM" id="SSF53474">
    <property type="entry name" value="alpha/beta-Hydrolases"/>
    <property type="match status" value="1"/>
</dbReference>
<dbReference type="GO" id="GO:0005829">
    <property type="term" value="C:cytosol"/>
    <property type="evidence" value="ECO:0007669"/>
    <property type="project" value="TreeGrafter"/>
</dbReference>
<evidence type="ECO:0000256" key="2">
    <source>
        <dbReference type="ARBA" id="ARBA00005228"/>
    </source>
</evidence>
<feature type="domain" description="Peptidase S9A N-terminal" evidence="9">
    <location>
        <begin position="34"/>
        <end position="437"/>
    </location>
</feature>
<dbReference type="AlphaFoldDB" id="A0A7Y2E9Z9"/>
<keyword evidence="5" id="KW-0378">Hydrolase</keyword>
<dbReference type="PANTHER" id="PTHR42881:SF2">
    <property type="entry name" value="PROLYL ENDOPEPTIDASE"/>
    <property type="match status" value="1"/>
</dbReference>
<evidence type="ECO:0000313" key="10">
    <source>
        <dbReference type="EMBL" id="NNF07007.1"/>
    </source>
</evidence>
<keyword evidence="4" id="KW-0645">Protease</keyword>
<feature type="domain" description="Peptidase S9 prolyl oligopeptidase catalytic" evidence="8">
    <location>
        <begin position="496"/>
        <end position="708"/>
    </location>
</feature>
<dbReference type="GO" id="GO:0006508">
    <property type="term" value="P:proteolysis"/>
    <property type="evidence" value="ECO:0007669"/>
    <property type="project" value="UniProtKB-KW"/>
</dbReference>
<dbReference type="InterPro" id="IPR001375">
    <property type="entry name" value="Peptidase_S9_cat"/>
</dbReference>
<gene>
    <name evidence="10" type="ORF">HKN21_09620</name>
</gene>
<dbReference type="InterPro" id="IPR051167">
    <property type="entry name" value="Prolyl_oligopep/macrocyclase"/>
</dbReference>
<evidence type="ECO:0000256" key="1">
    <source>
        <dbReference type="ARBA" id="ARBA00001070"/>
    </source>
</evidence>
<dbReference type="SUPFAM" id="SSF50993">
    <property type="entry name" value="Peptidase/esterase 'gauge' domain"/>
    <property type="match status" value="1"/>
</dbReference>
<dbReference type="EMBL" id="JABDJR010000381">
    <property type="protein sequence ID" value="NNF07007.1"/>
    <property type="molecule type" value="Genomic_DNA"/>
</dbReference>
<evidence type="ECO:0000256" key="6">
    <source>
        <dbReference type="ARBA" id="ARBA00022825"/>
    </source>
</evidence>
<evidence type="ECO:0000256" key="3">
    <source>
        <dbReference type="ARBA" id="ARBA00011897"/>
    </source>
</evidence>
<comment type="catalytic activity">
    <reaction evidence="1">
        <text>Hydrolysis of Pro-|-Xaa &gt;&gt; Ala-|-Xaa in oligopeptides.</text>
        <dbReference type="EC" id="3.4.21.26"/>
    </reaction>
</comment>
<evidence type="ECO:0000259" key="9">
    <source>
        <dbReference type="Pfam" id="PF02897"/>
    </source>
</evidence>
<evidence type="ECO:0000313" key="11">
    <source>
        <dbReference type="Proteomes" id="UP000547674"/>
    </source>
</evidence>
<accession>A0A7Y2E9Z9</accession>
<evidence type="ECO:0000259" key="8">
    <source>
        <dbReference type="Pfam" id="PF00326"/>
    </source>
</evidence>
<dbReference type="GO" id="GO:0004252">
    <property type="term" value="F:serine-type endopeptidase activity"/>
    <property type="evidence" value="ECO:0007669"/>
    <property type="project" value="UniProtKB-EC"/>
</dbReference>
<feature type="signal peptide" evidence="7">
    <location>
        <begin position="1"/>
        <end position="28"/>
    </location>
</feature>
<dbReference type="Gene3D" id="3.40.50.1820">
    <property type="entry name" value="alpha/beta hydrolase"/>
    <property type="match status" value="1"/>
</dbReference>
<protein>
    <recommendedName>
        <fullName evidence="3">prolyl oligopeptidase</fullName>
        <ecNumber evidence="3">3.4.21.26</ecNumber>
    </recommendedName>
</protein>
<name>A0A7Y2E9Z9_UNCEI</name>
<dbReference type="FunFam" id="2.130.10.120:FF:000001">
    <property type="entry name" value="Prolyl endopeptidase"/>
    <property type="match status" value="1"/>
</dbReference>
<dbReference type="PANTHER" id="PTHR42881">
    <property type="entry name" value="PROLYL ENDOPEPTIDASE"/>
    <property type="match status" value="1"/>
</dbReference>
<dbReference type="FunFam" id="3.40.50.1820:FF:000005">
    <property type="entry name" value="Prolyl endopeptidase"/>
    <property type="match status" value="1"/>
</dbReference>
<organism evidence="10 11">
    <name type="scientific">Eiseniibacteriota bacterium</name>
    <dbReference type="NCBI Taxonomy" id="2212470"/>
    <lineage>
        <taxon>Bacteria</taxon>
        <taxon>Candidatus Eiseniibacteriota</taxon>
    </lineage>
</organism>
<sequence>MHTLLTRRLLTLAAFAFVAATFATPLYATSITYPETKDDGTVDNYHGEKVADPYRWLEDASSKATSDWTDAQNLATREYLDDIPGRDELKKRFEDLLNYERIGVPYELAGKVFFTRNTGLQNQSVYYVQDGLAGEPRVLLDPNTLREDGTGAIRSVSYSENAQYMAYGISWSGSDWQEIHVRNVETGEDLPDVIEHTKFTTPAWTHDHAGFYYSRQPTPGTVPDGEEHYYRKLYYHRLGDDVSDDALIYERPEHKEHGFSAAISEDGRFLIIFVWRGSAEDNEILIRDLADPDGEIMDLMVGFDASYAFVGSKGNRLFFTTSLDAPRNRVIAVDFLNPERENWTTIVPQGRDIIKAVSHVNDQLIVHSMHNASSKLDAYDLSGKHLAQIKLPTVGSLGGISGHASSDRAFVNFASFAYPTTSFSLNFETYELEVFRKPNVDFDPASMTARQVWYESKDGTKVPMFLIHKRNLVLNGEIPVILYGYGGFNVSLTPVFSASRTAWVEQGGMYAIPSLRGGGEFGEEWHKAGMLEKKQNVFDDFIGAAEYLIDQGYTNPSRLAIQGGSNGGLLTAACMVQRPELFGAVLTQVPVVDMLRYHLFTVARYWIPEYGSSEDPEQYEFMKAYSPLHNVVEGEQYPSTMVTTADTDDRVDPGQAKKYAATLQAKNGSDKPMLIRVERRAGHGAGKPISKRIDEMVDIYSFVMKELGMVGVAP</sequence>
<reference evidence="10 11" key="1">
    <citation type="submission" date="2020-03" db="EMBL/GenBank/DDBJ databases">
        <title>Metabolic flexibility allows generalist bacteria to become dominant in a frequently disturbed ecosystem.</title>
        <authorList>
            <person name="Chen Y.-J."/>
            <person name="Leung P.M."/>
            <person name="Bay S.K."/>
            <person name="Hugenholtz P."/>
            <person name="Kessler A.J."/>
            <person name="Shelley G."/>
            <person name="Waite D.W."/>
            <person name="Cook P.L."/>
            <person name="Greening C."/>
        </authorList>
    </citation>
    <scope>NUCLEOTIDE SEQUENCE [LARGE SCALE GENOMIC DNA]</scope>
    <source>
        <strain evidence="10">SS_bin_28</strain>
    </source>
</reference>
<dbReference type="PRINTS" id="PR00862">
    <property type="entry name" value="PROLIGOPTASE"/>
</dbReference>
<comment type="caution">
    <text evidence="10">The sequence shown here is derived from an EMBL/GenBank/DDBJ whole genome shotgun (WGS) entry which is preliminary data.</text>
</comment>
<dbReference type="InterPro" id="IPR002470">
    <property type="entry name" value="Peptidase_S9A"/>
</dbReference>
<keyword evidence="7" id="KW-0732">Signal</keyword>
<feature type="chain" id="PRO_5030519412" description="prolyl oligopeptidase" evidence="7">
    <location>
        <begin position="29"/>
        <end position="714"/>
    </location>
</feature>
<dbReference type="GO" id="GO:0070012">
    <property type="term" value="F:oligopeptidase activity"/>
    <property type="evidence" value="ECO:0007669"/>
    <property type="project" value="TreeGrafter"/>
</dbReference>
<keyword evidence="6" id="KW-0720">Serine protease</keyword>
<dbReference type="PROSITE" id="PS00708">
    <property type="entry name" value="PRO_ENDOPEP_SER"/>
    <property type="match status" value="1"/>
</dbReference>
<dbReference type="EC" id="3.4.21.26" evidence="3"/>
<dbReference type="Gene3D" id="2.130.10.120">
    <property type="entry name" value="Prolyl oligopeptidase, N-terminal domain"/>
    <property type="match status" value="1"/>
</dbReference>
<evidence type="ECO:0000256" key="4">
    <source>
        <dbReference type="ARBA" id="ARBA00022670"/>
    </source>
</evidence>
<dbReference type="InterPro" id="IPR023302">
    <property type="entry name" value="Pept_S9A_N"/>
</dbReference>
<dbReference type="InterPro" id="IPR002471">
    <property type="entry name" value="Pept_S9_AS"/>
</dbReference>
<dbReference type="Proteomes" id="UP000547674">
    <property type="component" value="Unassembled WGS sequence"/>
</dbReference>
<comment type="similarity">
    <text evidence="2">Belongs to the peptidase S9A family.</text>
</comment>